<protein>
    <submittedName>
        <fullName evidence="1">Uncharacterized protein</fullName>
    </submittedName>
</protein>
<keyword evidence="2" id="KW-1185">Reference proteome</keyword>
<dbReference type="EMBL" id="CP022753">
    <property type="protein sequence ID" value="ASU81502.1"/>
    <property type="molecule type" value="Genomic_DNA"/>
</dbReference>
<dbReference type="KEGG" id="ngv:CDO52_00720"/>
<dbReference type="Gene3D" id="3.30.2220.20">
    <property type="entry name" value="Phage tail assembly chaperone gp13-like"/>
    <property type="match status" value="1"/>
</dbReference>
<dbReference type="OrthoDB" id="7584736at2"/>
<proteinExistence type="predicted"/>
<evidence type="ECO:0000313" key="2">
    <source>
        <dbReference type="Proteomes" id="UP000215005"/>
    </source>
</evidence>
<dbReference type="Proteomes" id="UP000215005">
    <property type="component" value="Chromosome"/>
</dbReference>
<organism evidence="1 2">
    <name type="scientific">Nocardiopsis gilva YIM 90087</name>
    <dbReference type="NCBI Taxonomy" id="1235441"/>
    <lineage>
        <taxon>Bacteria</taxon>
        <taxon>Bacillati</taxon>
        <taxon>Actinomycetota</taxon>
        <taxon>Actinomycetes</taxon>
        <taxon>Streptosporangiales</taxon>
        <taxon>Nocardiopsidaceae</taxon>
        <taxon>Nocardiopsis</taxon>
    </lineage>
</organism>
<gene>
    <name evidence="1" type="ORF">CDO52_00720</name>
</gene>
<dbReference type="RefSeq" id="WP_017619495.1">
    <property type="nucleotide sequence ID" value="NZ_ANBG01000245.1"/>
</dbReference>
<dbReference type="AlphaFoldDB" id="A0A223S045"/>
<sequence>MALLSRDAILTVDDRRTEDVAVPEWGGTVRVRSLTGKERDAFEASLVDKKTGQASKLANARARMVAMTVVDERGNRMFSLDDISALGDKSAAALNRVFDVARRLCGMSDDDLAELVEDFGGSGDQSEPSTSD</sequence>
<name>A0A223S045_9ACTN</name>
<accession>A0A223S045</accession>
<dbReference type="InterPro" id="IPR038556">
    <property type="entry name" value="TAC_Gp13-like_sf"/>
</dbReference>
<evidence type="ECO:0000313" key="1">
    <source>
        <dbReference type="EMBL" id="ASU81502.1"/>
    </source>
</evidence>
<reference evidence="1 2" key="1">
    <citation type="submission" date="2017-08" db="EMBL/GenBank/DDBJ databases">
        <title>The complete genome sequence of Nocardiopsis gilva YIM 90087.</title>
        <authorList>
            <person name="Yin M."/>
            <person name="Tang S."/>
        </authorList>
    </citation>
    <scope>NUCLEOTIDE SEQUENCE [LARGE SCALE GENOMIC DNA]</scope>
    <source>
        <strain evidence="1 2">YIM 90087</strain>
    </source>
</reference>